<dbReference type="AlphaFoldDB" id="A0A9P5RTM3"/>
<comment type="caution">
    <text evidence="3">The sequence shown here is derived from an EMBL/GenBank/DDBJ whole genome shotgun (WGS) entry which is preliminary data.</text>
</comment>
<protein>
    <submittedName>
        <fullName evidence="3">Uncharacterized protein</fullName>
    </submittedName>
</protein>
<keyword evidence="2" id="KW-0812">Transmembrane</keyword>
<feature type="compositionally biased region" description="Low complexity" evidence="1">
    <location>
        <begin position="140"/>
        <end position="153"/>
    </location>
</feature>
<keyword evidence="2" id="KW-1133">Transmembrane helix</keyword>
<evidence type="ECO:0000256" key="1">
    <source>
        <dbReference type="SAM" id="MobiDB-lite"/>
    </source>
</evidence>
<evidence type="ECO:0000313" key="3">
    <source>
        <dbReference type="EMBL" id="KAF9142995.1"/>
    </source>
</evidence>
<accession>A0A9P5RTM3</accession>
<evidence type="ECO:0000313" key="4">
    <source>
        <dbReference type="Proteomes" id="UP000748756"/>
    </source>
</evidence>
<keyword evidence="2" id="KW-0472">Membrane</keyword>
<dbReference type="EMBL" id="JAAAUQ010001094">
    <property type="protein sequence ID" value="KAF9142995.1"/>
    <property type="molecule type" value="Genomic_DNA"/>
</dbReference>
<dbReference type="PROSITE" id="PS51257">
    <property type="entry name" value="PROKAR_LIPOPROTEIN"/>
    <property type="match status" value="1"/>
</dbReference>
<proteinExistence type="predicted"/>
<sequence length="187" mass="19711">MDSRSRHNPVRPLVIALCVVLILSLLLSCLRRRRAIAHRQQLLQQQQNPTTELGDVAYLYQYPPPPGTPSNTYQPPGAGQTMYSPPPGTPPMMSQSLGGGGGGYYPPMAGTGVDMNGQQQQTPSFPQPHLAYPPMPVAPSPTAGTGSSTGATTYVLPQDGSANLTNADIQEGVPAIPPPPYTATVPK</sequence>
<feature type="transmembrane region" description="Helical" evidence="2">
    <location>
        <begin position="12"/>
        <end position="30"/>
    </location>
</feature>
<gene>
    <name evidence="3" type="ORF">BG015_000581</name>
</gene>
<feature type="region of interest" description="Disordered" evidence="1">
    <location>
        <begin position="168"/>
        <end position="187"/>
    </location>
</feature>
<dbReference type="Proteomes" id="UP000748756">
    <property type="component" value="Unassembled WGS sequence"/>
</dbReference>
<name>A0A9P5RTM3_9FUNG</name>
<keyword evidence="4" id="KW-1185">Reference proteome</keyword>
<feature type="region of interest" description="Disordered" evidence="1">
    <location>
        <begin position="138"/>
        <end position="159"/>
    </location>
</feature>
<dbReference type="OrthoDB" id="10614755at2759"/>
<organism evidence="3 4">
    <name type="scientific">Linnemannia schmuckeri</name>
    <dbReference type="NCBI Taxonomy" id="64567"/>
    <lineage>
        <taxon>Eukaryota</taxon>
        <taxon>Fungi</taxon>
        <taxon>Fungi incertae sedis</taxon>
        <taxon>Mucoromycota</taxon>
        <taxon>Mortierellomycotina</taxon>
        <taxon>Mortierellomycetes</taxon>
        <taxon>Mortierellales</taxon>
        <taxon>Mortierellaceae</taxon>
        <taxon>Linnemannia</taxon>
    </lineage>
</organism>
<evidence type="ECO:0000256" key="2">
    <source>
        <dbReference type="SAM" id="Phobius"/>
    </source>
</evidence>
<reference evidence="3" key="1">
    <citation type="journal article" date="2020" name="Fungal Divers.">
        <title>Resolving the Mortierellaceae phylogeny through synthesis of multi-gene phylogenetics and phylogenomics.</title>
        <authorList>
            <person name="Vandepol N."/>
            <person name="Liber J."/>
            <person name="Desiro A."/>
            <person name="Na H."/>
            <person name="Kennedy M."/>
            <person name="Barry K."/>
            <person name="Grigoriev I.V."/>
            <person name="Miller A.N."/>
            <person name="O'Donnell K."/>
            <person name="Stajich J.E."/>
            <person name="Bonito G."/>
        </authorList>
    </citation>
    <scope>NUCLEOTIDE SEQUENCE</scope>
    <source>
        <strain evidence="3">NRRL 6426</strain>
    </source>
</reference>